<dbReference type="EMBL" id="ASGP02000004">
    <property type="protein sequence ID" value="KAH9511145.1"/>
    <property type="molecule type" value="Genomic_DNA"/>
</dbReference>
<evidence type="ECO:0000313" key="1">
    <source>
        <dbReference type="EMBL" id="KAH9511145.1"/>
    </source>
</evidence>
<accession>A0A922HUB6</accession>
<comment type="caution">
    <text evidence="1">The sequence shown here is derived from an EMBL/GenBank/DDBJ whole genome shotgun (WGS) entry which is preliminary data.</text>
</comment>
<gene>
    <name evidence="1" type="ORF">DERF_009617</name>
</gene>
<proteinExistence type="predicted"/>
<protein>
    <submittedName>
        <fullName evidence="1">Uncharacterized protein</fullName>
    </submittedName>
</protein>
<reference evidence="1" key="1">
    <citation type="submission" date="2013-05" db="EMBL/GenBank/DDBJ databases">
        <authorList>
            <person name="Yim A.K.Y."/>
            <person name="Chan T.F."/>
            <person name="Ji K.M."/>
            <person name="Liu X.Y."/>
            <person name="Zhou J.W."/>
            <person name="Li R.Q."/>
            <person name="Yang K.Y."/>
            <person name="Li J."/>
            <person name="Li M."/>
            <person name="Law P.T.W."/>
            <person name="Wu Y.L."/>
            <person name="Cai Z.L."/>
            <person name="Qin H."/>
            <person name="Bao Y."/>
            <person name="Leung R.K.K."/>
            <person name="Ng P.K.S."/>
            <person name="Zou J."/>
            <person name="Zhong X.J."/>
            <person name="Ran P.X."/>
            <person name="Zhong N.S."/>
            <person name="Liu Z.G."/>
            <person name="Tsui S.K.W."/>
        </authorList>
    </citation>
    <scope>NUCLEOTIDE SEQUENCE</scope>
    <source>
        <strain evidence="1">Derf</strain>
        <tissue evidence="1">Whole organism</tissue>
    </source>
</reference>
<dbReference type="AlphaFoldDB" id="A0A922HUB6"/>
<keyword evidence="2" id="KW-1185">Reference proteome</keyword>
<reference evidence="1" key="2">
    <citation type="journal article" date="2022" name="Res Sq">
        <title>Comparative Genomics Reveals Insights into the Divergent Evolution of Astigmatic Mites and Household Pest Adaptations.</title>
        <authorList>
            <person name="Xiong Q."/>
            <person name="Wan A.T.-Y."/>
            <person name="Liu X.-Y."/>
            <person name="Fung C.S.-H."/>
            <person name="Xiao X."/>
            <person name="Malainual N."/>
            <person name="Hou J."/>
            <person name="Wang L."/>
            <person name="Wang M."/>
            <person name="Yang K."/>
            <person name="Cui Y."/>
            <person name="Leung E."/>
            <person name="Nong W."/>
            <person name="Shin S.-K."/>
            <person name="Au S."/>
            <person name="Jeong K.Y."/>
            <person name="Chew F.T."/>
            <person name="Hui J."/>
            <person name="Leung T.F."/>
            <person name="Tungtrongchitr A."/>
            <person name="Zhong N."/>
            <person name="Liu Z."/>
            <person name="Tsui S."/>
        </authorList>
    </citation>
    <scope>NUCLEOTIDE SEQUENCE</scope>
    <source>
        <strain evidence="1">Derf</strain>
        <tissue evidence="1">Whole organism</tissue>
    </source>
</reference>
<organism evidence="1 2">
    <name type="scientific">Dermatophagoides farinae</name>
    <name type="common">American house dust mite</name>
    <dbReference type="NCBI Taxonomy" id="6954"/>
    <lineage>
        <taxon>Eukaryota</taxon>
        <taxon>Metazoa</taxon>
        <taxon>Ecdysozoa</taxon>
        <taxon>Arthropoda</taxon>
        <taxon>Chelicerata</taxon>
        <taxon>Arachnida</taxon>
        <taxon>Acari</taxon>
        <taxon>Acariformes</taxon>
        <taxon>Sarcoptiformes</taxon>
        <taxon>Astigmata</taxon>
        <taxon>Psoroptidia</taxon>
        <taxon>Analgoidea</taxon>
        <taxon>Pyroglyphidae</taxon>
        <taxon>Dermatophagoidinae</taxon>
        <taxon>Dermatophagoides</taxon>
    </lineage>
</organism>
<name>A0A922HUB6_DERFA</name>
<sequence>MEISFIVIFNVSFDEKPPTAVAPITLFELDVALGIADLLLRWFTSFFNTNVPFDDVMFASFEIWAKLSFSTFVHGILFGDSNNNS</sequence>
<evidence type="ECO:0000313" key="2">
    <source>
        <dbReference type="Proteomes" id="UP000790347"/>
    </source>
</evidence>
<dbReference type="Proteomes" id="UP000790347">
    <property type="component" value="Unassembled WGS sequence"/>
</dbReference>